<gene>
    <name evidence="1" type="ORF">GCM10009554_46260</name>
</gene>
<evidence type="ECO:0000313" key="2">
    <source>
        <dbReference type="Proteomes" id="UP001500542"/>
    </source>
</evidence>
<protein>
    <recommendedName>
        <fullName evidence="3">N-acetyltransferase domain-containing protein</fullName>
    </recommendedName>
</protein>
<comment type="caution">
    <text evidence="1">The sequence shown here is derived from an EMBL/GenBank/DDBJ whole genome shotgun (WGS) entry which is preliminary data.</text>
</comment>
<organism evidence="1 2">
    <name type="scientific">Kribbella koreensis</name>
    <dbReference type="NCBI Taxonomy" id="57909"/>
    <lineage>
        <taxon>Bacteria</taxon>
        <taxon>Bacillati</taxon>
        <taxon>Actinomycetota</taxon>
        <taxon>Actinomycetes</taxon>
        <taxon>Propionibacteriales</taxon>
        <taxon>Kribbellaceae</taxon>
        <taxon>Kribbella</taxon>
    </lineage>
</organism>
<reference evidence="1 2" key="1">
    <citation type="journal article" date="2019" name="Int. J. Syst. Evol. Microbiol.">
        <title>The Global Catalogue of Microorganisms (GCM) 10K type strain sequencing project: providing services to taxonomists for standard genome sequencing and annotation.</title>
        <authorList>
            <consortium name="The Broad Institute Genomics Platform"/>
            <consortium name="The Broad Institute Genome Sequencing Center for Infectious Disease"/>
            <person name="Wu L."/>
            <person name="Ma J."/>
        </authorList>
    </citation>
    <scope>NUCLEOTIDE SEQUENCE [LARGE SCALE GENOMIC DNA]</scope>
    <source>
        <strain evidence="1 2">JCM 10977</strain>
    </source>
</reference>
<accession>A0ABN1QWV1</accession>
<dbReference type="Proteomes" id="UP001500542">
    <property type="component" value="Unassembled WGS sequence"/>
</dbReference>
<proteinExistence type="predicted"/>
<evidence type="ECO:0008006" key="3">
    <source>
        <dbReference type="Google" id="ProtNLM"/>
    </source>
</evidence>
<keyword evidence="2" id="KW-1185">Reference proteome</keyword>
<name>A0ABN1QWV1_9ACTN</name>
<dbReference type="EMBL" id="BAAAHK010000011">
    <property type="protein sequence ID" value="GAA0948554.1"/>
    <property type="molecule type" value="Genomic_DNA"/>
</dbReference>
<evidence type="ECO:0000313" key="1">
    <source>
        <dbReference type="EMBL" id="GAA0948554.1"/>
    </source>
</evidence>
<sequence length="177" mass="19629">MDSTSDSDSGGEPDWGAVRKLVSSTAEVGRVPGREPMREFLRWISRGRFGLPTDWPKVPRLSTPWQDTASSERVGWRQRAANLEDAANRDGEFVFAVDYRVCRRCGLGWVEQPYTIPRYQRAGLASAGLAALRAEFPGLAWHTLGGHLGESRQFWSTVGAEVPGGYRQGGLCKHVRP</sequence>